<keyword evidence="6" id="KW-0206">Cytoskeleton</keyword>
<dbReference type="PANTHER" id="PTHR12086">
    <property type="entry name" value="EF-HAND DOMAIN C-TERMINAL CONTAINING PROTEIN"/>
    <property type="match status" value="1"/>
</dbReference>
<dbReference type="FunFam" id="2.30.29.170:FF:000004">
    <property type="entry name" value="EF-hand domain containing 2"/>
    <property type="match status" value="1"/>
</dbReference>
<dbReference type="PROSITE" id="PS51336">
    <property type="entry name" value="DM10"/>
    <property type="match status" value="3"/>
</dbReference>
<dbReference type="InterPro" id="IPR040193">
    <property type="entry name" value="EFHC1/EFHC2/EFHB"/>
</dbReference>
<evidence type="ECO:0000256" key="4">
    <source>
        <dbReference type="ARBA" id="ARBA00022846"/>
    </source>
</evidence>
<dbReference type="GO" id="GO:0005509">
    <property type="term" value="F:calcium ion binding"/>
    <property type="evidence" value="ECO:0007669"/>
    <property type="project" value="InterPro"/>
</dbReference>
<dbReference type="PROSITE" id="PS50222">
    <property type="entry name" value="EF_HAND_2"/>
    <property type="match status" value="1"/>
</dbReference>
<keyword evidence="7" id="KW-0966">Cell projection</keyword>
<dbReference type="GO" id="GO:0010975">
    <property type="term" value="P:regulation of neuron projection development"/>
    <property type="evidence" value="ECO:0007669"/>
    <property type="project" value="TreeGrafter"/>
</dbReference>
<dbReference type="OrthoDB" id="10255210at2759"/>
<evidence type="ECO:0000256" key="5">
    <source>
        <dbReference type="ARBA" id="ARBA00023069"/>
    </source>
</evidence>
<organism evidence="14">
    <name type="scientific">Taenia asiatica</name>
    <name type="common">Asian tapeworm</name>
    <dbReference type="NCBI Taxonomy" id="60517"/>
    <lineage>
        <taxon>Eukaryota</taxon>
        <taxon>Metazoa</taxon>
        <taxon>Spiralia</taxon>
        <taxon>Lophotrochozoa</taxon>
        <taxon>Platyhelminthes</taxon>
        <taxon>Cestoda</taxon>
        <taxon>Eucestoda</taxon>
        <taxon>Cyclophyllidea</taxon>
        <taxon>Taeniidae</taxon>
        <taxon>Taenia</taxon>
    </lineage>
</organism>
<feature type="domain" description="EF-hand" evidence="10">
    <location>
        <begin position="589"/>
        <end position="624"/>
    </location>
</feature>
<dbReference type="PANTHER" id="PTHR12086:SF11">
    <property type="entry name" value="EF-HAND DOMAIN-CONTAINING FAMILY MEMBER C2"/>
    <property type="match status" value="1"/>
</dbReference>
<dbReference type="GO" id="GO:0005874">
    <property type="term" value="C:microtubule"/>
    <property type="evidence" value="ECO:0007669"/>
    <property type="project" value="TreeGrafter"/>
</dbReference>
<dbReference type="InterPro" id="IPR011992">
    <property type="entry name" value="EF-hand-dom_pair"/>
</dbReference>
<evidence type="ECO:0000256" key="7">
    <source>
        <dbReference type="ARBA" id="ARBA00023273"/>
    </source>
</evidence>
<proteinExistence type="predicted"/>
<dbReference type="Proteomes" id="UP000282613">
    <property type="component" value="Unassembled WGS sequence"/>
</dbReference>
<dbReference type="InterPro" id="IPR002048">
    <property type="entry name" value="EF_hand_dom"/>
</dbReference>
<name>A0A0R3VWX5_TAEAS</name>
<evidence type="ECO:0000313" key="12">
    <source>
        <dbReference type="EMBL" id="VDK23931.1"/>
    </source>
</evidence>
<dbReference type="Gene3D" id="2.30.29.170">
    <property type="match status" value="3"/>
</dbReference>
<protein>
    <recommendedName>
        <fullName evidence="9">EF-hand domain-containing family member C2</fullName>
    </recommendedName>
</protein>
<evidence type="ECO:0000313" key="13">
    <source>
        <dbReference type="Proteomes" id="UP000282613"/>
    </source>
</evidence>
<dbReference type="STRING" id="60517.A0A0R3VWX5"/>
<dbReference type="SUPFAM" id="SSF47473">
    <property type="entry name" value="EF-hand"/>
    <property type="match status" value="1"/>
</dbReference>
<feature type="domain" description="DM10" evidence="11">
    <location>
        <begin position="257"/>
        <end position="396"/>
    </location>
</feature>
<dbReference type="SMART" id="SM00676">
    <property type="entry name" value="DM10"/>
    <property type="match status" value="3"/>
</dbReference>
<dbReference type="FunFam" id="2.30.29.170:FF:000002">
    <property type="entry name" value="EF-hand domain (C-terminal) containing 1"/>
    <property type="match status" value="1"/>
</dbReference>
<evidence type="ECO:0000256" key="8">
    <source>
        <dbReference type="ARBA" id="ARBA00035003"/>
    </source>
</evidence>
<feature type="domain" description="DM10" evidence="11">
    <location>
        <begin position="452"/>
        <end position="568"/>
    </location>
</feature>
<gene>
    <name evidence="12" type="ORF">TASK_LOCUS1920</name>
</gene>
<evidence type="ECO:0000259" key="11">
    <source>
        <dbReference type="PROSITE" id="PS51336"/>
    </source>
</evidence>
<dbReference type="EMBL" id="UYRS01000727">
    <property type="protein sequence ID" value="VDK23931.1"/>
    <property type="molecule type" value="Genomic_DNA"/>
</dbReference>
<evidence type="ECO:0000256" key="6">
    <source>
        <dbReference type="ARBA" id="ARBA00023212"/>
    </source>
</evidence>
<dbReference type="Gene3D" id="1.10.238.10">
    <property type="entry name" value="EF-hand"/>
    <property type="match status" value="1"/>
</dbReference>
<keyword evidence="5" id="KW-0969">Cilium</keyword>
<reference evidence="12 13" key="2">
    <citation type="submission" date="2018-11" db="EMBL/GenBank/DDBJ databases">
        <authorList>
            <consortium name="Pathogen Informatics"/>
        </authorList>
    </citation>
    <scope>NUCLEOTIDE SEQUENCE [LARGE SCALE GENOMIC DNA]</scope>
</reference>
<evidence type="ECO:0000256" key="1">
    <source>
        <dbReference type="ARBA" id="ARBA00004611"/>
    </source>
</evidence>
<evidence type="ECO:0000256" key="2">
    <source>
        <dbReference type="ARBA" id="ARBA00022490"/>
    </source>
</evidence>
<keyword evidence="2" id="KW-0963">Cytoplasm</keyword>
<comment type="subcellular location">
    <subcellularLocation>
        <location evidence="1">Cytoplasm</location>
        <location evidence="1">Cytoskeleton</location>
        <location evidence="1">Flagellum axoneme</location>
    </subcellularLocation>
</comment>
<dbReference type="InterPro" id="IPR006602">
    <property type="entry name" value="DM10_dom"/>
</dbReference>
<keyword evidence="3" id="KW-0677">Repeat</keyword>
<evidence type="ECO:0000256" key="3">
    <source>
        <dbReference type="ARBA" id="ARBA00022737"/>
    </source>
</evidence>
<keyword evidence="13" id="KW-1185">Reference proteome</keyword>
<keyword evidence="4" id="KW-0282">Flagellum</keyword>
<evidence type="ECO:0000256" key="9">
    <source>
        <dbReference type="ARBA" id="ARBA00039880"/>
    </source>
</evidence>
<accession>A0A0R3VWX5</accession>
<sequence>MALPFLPGNVFNTRIGKERFHKSHYFDKNVGAVDFYYENKPGIGGEPLPGQRIDPPKSKYPDVHGSRAPAWITFDKQVNAATCLAIVCFKSILKNSYFYLEWNCTNRNCVLCFEAYFQQAVHESRIEQYRVRRCQVLFYLEDDTIQVMEPRILNSALPQGTIVRRHRIRKPPPYEECFYTVEDFNVGIDLELYGRVYRLVSCDKFTANFLRKLGVRVNESEPIPDDPYTMHRISVNAMQPRRPQDRVDTLRQFLNHDRHVLRFFCTWDDTSSLYGDIRDFVLNYFLGDDTIEIHEKVTSNSGRDAVPYFLRRQKLPKGVPPLPLPGAVSKQTILNTMGTVQTGSSHMLDSIKVGIQQPEYYTDADLTLGAVLNVFGRKFLICDCDEFTKEFYRKKYGIKTFTPVTPPRNDCDYTVKRENPPYNGWGSDEDSLSNCYNLIPRPPKKTFEVNCSAEVLRFAARLIAGVDDDGNCGREEITRRRIFIISCFLRDNTFMVYEPPVTNSGYKGGKFMERRKVMKPGQPIFRTHLPSYYAPSDICIGGQVIFNNFVFEICGADEHTLTYMEAHPAEFPCADAQTVLRRLRPLVEGREETIRRLATEADPNGSGSVDFAKFGCFVRELLKDPSVESLCVVPHEVVTLARHYALKVPKETNYMAVVGMAQQQLRKVFFESFQEILDACRCEDLENTGTIDRAALRRICKANHLPLPDDILLTIMEISQNYDNGMVYYETFINQLNWCCNPVPPGTVPCEYSGNLEVDWPAFMKAGKEEKKGGDCINAFDSFTVERVRLGAFVEDLVKLSVC</sequence>
<dbReference type="WBParaSite" id="TASK_0000191901-mRNA-1">
    <property type="protein sequence ID" value="TASK_0000191901-mRNA-1"/>
    <property type="gene ID" value="TASK_0000191901"/>
</dbReference>
<dbReference type="AlphaFoldDB" id="A0A0R3VWX5"/>
<dbReference type="Pfam" id="PF06565">
    <property type="entry name" value="DM10_dom"/>
    <property type="match status" value="3"/>
</dbReference>
<reference evidence="14" key="1">
    <citation type="submission" date="2017-02" db="UniProtKB">
        <authorList>
            <consortium name="WormBaseParasite"/>
        </authorList>
    </citation>
    <scope>IDENTIFICATION</scope>
</reference>
<feature type="domain" description="DM10" evidence="11">
    <location>
        <begin position="107"/>
        <end position="214"/>
    </location>
</feature>
<dbReference type="FunFam" id="2.30.29.170:FF:000001">
    <property type="entry name" value="EF-hand domain containing 1"/>
    <property type="match status" value="1"/>
</dbReference>
<evidence type="ECO:0000259" key="10">
    <source>
        <dbReference type="PROSITE" id="PS50222"/>
    </source>
</evidence>
<evidence type="ECO:0000313" key="14">
    <source>
        <dbReference type="WBParaSite" id="TASK_0000191901-mRNA-1"/>
    </source>
</evidence>
<comment type="function">
    <text evidence="8">Microtubule inner protein (MIP) part of the dynein-decorated doublet microtubules (DMTs) in cilia axoneme, which is required for motile cilia beating.</text>
</comment>